<evidence type="ECO:0000313" key="1">
    <source>
        <dbReference type="EMBL" id="KAJ0006755.1"/>
    </source>
</evidence>
<dbReference type="Proteomes" id="UP001163603">
    <property type="component" value="Chromosome 15"/>
</dbReference>
<name>A0ACC0WYI1_9ROSI</name>
<comment type="caution">
    <text evidence="1">The sequence shown here is derived from an EMBL/GenBank/DDBJ whole genome shotgun (WGS) entry which is preliminary data.</text>
</comment>
<accession>A0ACC0WYI1</accession>
<organism evidence="1 2">
    <name type="scientific">Pistacia integerrima</name>
    <dbReference type="NCBI Taxonomy" id="434235"/>
    <lineage>
        <taxon>Eukaryota</taxon>
        <taxon>Viridiplantae</taxon>
        <taxon>Streptophyta</taxon>
        <taxon>Embryophyta</taxon>
        <taxon>Tracheophyta</taxon>
        <taxon>Spermatophyta</taxon>
        <taxon>Magnoliopsida</taxon>
        <taxon>eudicotyledons</taxon>
        <taxon>Gunneridae</taxon>
        <taxon>Pentapetalae</taxon>
        <taxon>rosids</taxon>
        <taxon>malvids</taxon>
        <taxon>Sapindales</taxon>
        <taxon>Anacardiaceae</taxon>
        <taxon>Pistacia</taxon>
    </lineage>
</organism>
<gene>
    <name evidence="1" type="ORF">Pint_28859</name>
</gene>
<protein>
    <submittedName>
        <fullName evidence="1">Uncharacterized protein</fullName>
    </submittedName>
</protein>
<reference evidence="2" key="1">
    <citation type="journal article" date="2023" name="G3 (Bethesda)">
        <title>Genome assembly and association tests identify interacting loci associated with vigor, precocity, and sex in interspecific pistachio rootstocks.</title>
        <authorList>
            <person name="Palmer W."/>
            <person name="Jacygrad E."/>
            <person name="Sagayaradj S."/>
            <person name="Cavanaugh K."/>
            <person name="Han R."/>
            <person name="Bertier L."/>
            <person name="Beede B."/>
            <person name="Kafkas S."/>
            <person name="Golino D."/>
            <person name="Preece J."/>
            <person name="Michelmore R."/>
        </authorList>
    </citation>
    <scope>NUCLEOTIDE SEQUENCE [LARGE SCALE GENOMIC DNA]</scope>
</reference>
<dbReference type="EMBL" id="CM047750">
    <property type="protein sequence ID" value="KAJ0006755.1"/>
    <property type="molecule type" value="Genomic_DNA"/>
</dbReference>
<evidence type="ECO:0000313" key="2">
    <source>
        <dbReference type="Proteomes" id="UP001163603"/>
    </source>
</evidence>
<keyword evidence="2" id="KW-1185">Reference proteome</keyword>
<sequence length="234" mass="26331">MNTAAATTRELKIESNQKDETSNSTGQFSYSEILRITNNFERAVGKGGFGTVYHGYLGDTEVAVKMLSQSSVHGYKEFQAEAKTLMRTHHKNLTSLVGYCNEGTNLGLIFEYMGNGNLEKILSERNPNFLSWEERLRIALDTAQAKGDIKNIVDPRLQEDYGMNSLWKVVELAMACVSPASTERPNMSHVVMELNQCLKMEMARKNDRVETESEDVVKVVGHECKSWIEGPRAR</sequence>
<proteinExistence type="predicted"/>